<dbReference type="HAMAP" id="MF_00228">
    <property type="entry name" value="Thz_kinase"/>
    <property type="match status" value="1"/>
</dbReference>
<feature type="binding site" evidence="11">
    <location>
        <position position="202"/>
    </location>
    <ligand>
        <name>substrate</name>
    </ligand>
</feature>
<dbReference type="InterPro" id="IPR000417">
    <property type="entry name" value="Hyethyz_kinase"/>
</dbReference>
<evidence type="ECO:0000256" key="11">
    <source>
        <dbReference type="HAMAP-Rule" id="MF_00228"/>
    </source>
</evidence>
<evidence type="ECO:0000256" key="7">
    <source>
        <dbReference type="ARBA" id="ARBA00022777"/>
    </source>
</evidence>
<dbReference type="SUPFAM" id="SSF53613">
    <property type="entry name" value="Ribokinase-like"/>
    <property type="match status" value="1"/>
</dbReference>
<dbReference type="RefSeq" id="WP_156531293.1">
    <property type="nucleotide sequence ID" value="NZ_CACRUE010000046.1"/>
</dbReference>
<dbReference type="GO" id="GO:0000287">
    <property type="term" value="F:magnesium ion binding"/>
    <property type="evidence" value="ECO:0007669"/>
    <property type="project" value="UniProtKB-UniRule"/>
</dbReference>
<dbReference type="InterPro" id="IPR029056">
    <property type="entry name" value="Ribokinase-like"/>
</dbReference>
<evidence type="ECO:0000256" key="5">
    <source>
        <dbReference type="ARBA" id="ARBA00022723"/>
    </source>
</evidence>
<sequence length="279" mass="29723">MSIIEDSKEIFENIKKVRPVMHNISNIVTANDCANITLACGGSPTMADDPDEVEDITAVCNGFVLNMGNTGGFMVETMLRAGKKSNEVNHPTVLDPVGAGAAKRRNQVLETLLNEIKFSVIRGNVSEIKFAGSKTSGAKGVDAAEGDKVTEENLDEMIAYAKNISEKLGSVIAMSGAIDIVADKNTAYVIRNGHSMMSDITGTGCMLSSVVGVFISANPDNILKATAVALSAYGLAGELAYKKTMEMDGYTSTLRMNLIDYMGKMNAEMFQGGAKIEVR</sequence>
<dbReference type="PRINTS" id="PR01099">
    <property type="entry name" value="HYETHTZKNASE"/>
</dbReference>
<evidence type="ECO:0000256" key="4">
    <source>
        <dbReference type="ARBA" id="ARBA00022679"/>
    </source>
</evidence>
<feature type="binding site" evidence="11">
    <location>
        <position position="175"/>
    </location>
    <ligand>
        <name>ATP</name>
        <dbReference type="ChEBI" id="CHEBI:30616"/>
    </ligand>
</feature>
<comment type="cofactor">
    <cofactor evidence="2 11">
        <name>Mg(2+)</name>
        <dbReference type="ChEBI" id="CHEBI:18420"/>
    </cofactor>
</comment>
<proteinExistence type="inferred from homology"/>
<reference evidence="12" key="1">
    <citation type="submission" date="2019-11" db="EMBL/GenBank/DDBJ databases">
        <authorList>
            <person name="Feng L."/>
        </authorList>
    </citation>
    <scope>NUCLEOTIDE SEQUENCE</scope>
    <source>
        <strain evidence="12">IbartlettiiLFYP30</strain>
    </source>
</reference>
<evidence type="ECO:0000256" key="8">
    <source>
        <dbReference type="ARBA" id="ARBA00022840"/>
    </source>
</evidence>
<evidence type="ECO:0000313" key="12">
    <source>
        <dbReference type="EMBL" id="VYU58334.1"/>
    </source>
</evidence>
<dbReference type="EC" id="2.7.1.50" evidence="11"/>
<evidence type="ECO:0000256" key="1">
    <source>
        <dbReference type="ARBA" id="ARBA00001771"/>
    </source>
</evidence>
<dbReference type="PIRSF" id="PIRSF000513">
    <property type="entry name" value="Thz_kinase"/>
    <property type="match status" value="1"/>
</dbReference>
<dbReference type="UniPathway" id="UPA00060">
    <property type="reaction ID" value="UER00139"/>
</dbReference>
<accession>A0A6N3G1U7</accession>
<protein>
    <recommendedName>
        <fullName evidence="11">Hydroxyethylthiazole kinase</fullName>
        <ecNumber evidence="11">2.7.1.50</ecNumber>
    </recommendedName>
    <alternativeName>
        <fullName evidence="11">4-methyl-5-beta-hydroxyethylthiazole kinase</fullName>
        <shortName evidence="11">TH kinase</shortName>
        <shortName evidence="11">Thz kinase</shortName>
    </alternativeName>
</protein>
<dbReference type="Gene3D" id="3.40.1190.20">
    <property type="match status" value="1"/>
</dbReference>
<keyword evidence="5 11" id="KW-0479">Metal-binding</keyword>
<dbReference type="NCBIfam" id="NF006830">
    <property type="entry name" value="PRK09355.1"/>
    <property type="match status" value="1"/>
</dbReference>
<dbReference type="AlphaFoldDB" id="A0A6N3G1U7"/>
<feature type="binding site" evidence="11">
    <location>
        <position position="122"/>
    </location>
    <ligand>
        <name>ATP</name>
        <dbReference type="ChEBI" id="CHEBI:30616"/>
    </ligand>
</feature>
<dbReference type="GO" id="GO:0009228">
    <property type="term" value="P:thiamine biosynthetic process"/>
    <property type="evidence" value="ECO:0007669"/>
    <property type="project" value="UniProtKB-KW"/>
</dbReference>
<comment type="similarity">
    <text evidence="11">Belongs to the Thz kinase family.</text>
</comment>
<evidence type="ECO:0000256" key="3">
    <source>
        <dbReference type="ARBA" id="ARBA00004868"/>
    </source>
</evidence>
<keyword evidence="10 11" id="KW-0784">Thiamine biosynthesis</keyword>
<keyword evidence="7 11" id="KW-0418">Kinase</keyword>
<dbReference type="GO" id="GO:0004417">
    <property type="term" value="F:hydroxyethylthiazole kinase activity"/>
    <property type="evidence" value="ECO:0007669"/>
    <property type="project" value="UniProtKB-UniRule"/>
</dbReference>
<organism evidence="12">
    <name type="scientific">Intestinibacter bartlettii</name>
    <dbReference type="NCBI Taxonomy" id="261299"/>
    <lineage>
        <taxon>Bacteria</taxon>
        <taxon>Bacillati</taxon>
        <taxon>Bacillota</taxon>
        <taxon>Clostridia</taxon>
        <taxon>Peptostreptococcales</taxon>
        <taxon>Peptostreptococcaceae</taxon>
        <taxon>Intestinibacter</taxon>
    </lineage>
</organism>
<name>A0A6N3G1U7_9FIRM</name>
<keyword evidence="9 11" id="KW-0460">Magnesium</keyword>
<dbReference type="GO" id="GO:0009229">
    <property type="term" value="P:thiamine diphosphate biosynthetic process"/>
    <property type="evidence" value="ECO:0007669"/>
    <property type="project" value="UniProtKB-UniRule"/>
</dbReference>
<keyword evidence="6 11" id="KW-0547">Nucleotide-binding</keyword>
<dbReference type="CDD" id="cd01170">
    <property type="entry name" value="THZ_kinase"/>
    <property type="match status" value="1"/>
</dbReference>
<feature type="binding site" evidence="11">
    <location>
        <position position="46"/>
    </location>
    <ligand>
        <name>substrate</name>
    </ligand>
</feature>
<gene>
    <name evidence="12" type="primary">thiM_2</name>
    <name evidence="11" type="synonym">thiM</name>
    <name evidence="12" type="ORF">IBLFYP30_00692</name>
</gene>
<comment type="function">
    <text evidence="11">Catalyzes the phosphorylation of the hydroxyl group of 4-methyl-5-beta-hydroxyethylthiazole (THZ).</text>
</comment>
<evidence type="ECO:0000256" key="6">
    <source>
        <dbReference type="ARBA" id="ARBA00022741"/>
    </source>
</evidence>
<comment type="pathway">
    <text evidence="3 11">Cofactor biosynthesis; thiamine diphosphate biosynthesis; 4-methyl-5-(2-phosphoethyl)-thiazole from 5-(2-hydroxyethyl)-4-methylthiazole: step 1/1.</text>
</comment>
<evidence type="ECO:0000256" key="10">
    <source>
        <dbReference type="ARBA" id="ARBA00022977"/>
    </source>
</evidence>
<comment type="catalytic activity">
    <reaction evidence="1 11">
        <text>5-(2-hydroxyethyl)-4-methylthiazole + ATP = 4-methyl-5-(2-phosphooxyethyl)-thiazole + ADP + H(+)</text>
        <dbReference type="Rhea" id="RHEA:24212"/>
        <dbReference type="ChEBI" id="CHEBI:15378"/>
        <dbReference type="ChEBI" id="CHEBI:17957"/>
        <dbReference type="ChEBI" id="CHEBI:30616"/>
        <dbReference type="ChEBI" id="CHEBI:58296"/>
        <dbReference type="ChEBI" id="CHEBI:456216"/>
        <dbReference type="EC" id="2.7.1.50"/>
    </reaction>
</comment>
<dbReference type="Pfam" id="PF02110">
    <property type="entry name" value="HK"/>
    <property type="match status" value="1"/>
</dbReference>
<keyword evidence="8 11" id="KW-0067">ATP-binding</keyword>
<evidence type="ECO:0000256" key="2">
    <source>
        <dbReference type="ARBA" id="ARBA00001946"/>
    </source>
</evidence>
<dbReference type="GO" id="GO:0005524">
    <property type="term" value="F:ATP binding"/>
    <property type="evidence" value="ECO:0007669"/>
    <property type="project" value="UniProtKB-UniRule"/>
</dbReference>
<keyword evidence="4 11" id="KW-0808">Transferase</keyword>
<dbReference type="EMBL" id="CACRUE010000046">
    <property type="protein sequence ID" value="VYU58334.1"/>
    <property type="molecule type" value="Genomic_DNA"/>
</dbReference>
<evidence type="ECO:0000256" key="9">
    <source>
        <dbReference type="ARBA" id="ARBA00022842"/>
    </source>
</evidence>